<keyword evidence="5" id="KW-1185">Reference proteome</keyword>
<dbReference type="OrthoDB" id="683796at2759"/>
<evidence type="ECO:0000256" key="2">
    <source>
        <dbReference type="ARBA" id="ARBA00022723"/>
    </source>
</evidence>
<evidence type="ECO:0000313" key="4">
    <source>
        <dbReference type="EMBL" id="PKA52062.1"/>
    </source>
</evidence>
<organism evidence="4 5">
    <name type="scientific">Apostasia shenzhenica</name>
    <dbReference type="NCBI Taxonomy" id="1088818"/>
    <lineage>
        <taxon>Eukaryota</taxon>
        <taxon>Viridiplantae</taxon>
        <taxon>Streptophyta</taxon>
        <taxon>Embryophyta</taxon>
        <taxon>Tracheophyta</taxon>
        <taxon>Spermatophyta</taxon>
        <taxon>Magnoliopsida</taxon>
        <taxon>Liliopsida</taxon>
        <taxon>Asparagales</taxon>
        <taxon>Orchidaceae</taxon>
        <taxon>Apostasioideae</taxon>
        <taxon>Apostasia</taxon>
    </lineage>
</organism>
<name>A0A2I0A948_9ASPA</name>
<accession>A0A2I0A948</accession>
<dbReference type="STRING" id="1088818.A0A2I0A948"/>
<dbReference type="Proteomes" id="UP000236161">
    <property type="component" value="Unassembled WGS sequence"/>
</dbReference>
<dbReference type="GO" id="GO:0046872">
    <property type="term" value="F:metal ion binding"/>
    <property type="evidence" value="ECO:0007669"/>
    <property type="project" value="UniProtKB-KW"/>
</dbReference>
<dbReference type="EMBL" id="KZ452009">
    <property type="protein sequence ID" value="PKA52062.1"/>
    <property type="molecule type" value="Genomic_DNA"/>
</dbReference>
<dbReference type="Pfam" id="PF13359">
    <property type="entry name" value="DDE_Tnp_4"/>
    <property type="match status" value="1"/>
</dbReference>
<dbReference type="AlphaFoldDB" id="A0A2I0A948"/>
<comment type="cofactor">
    <cofactor evidence="1">
        <name>a divalent metal cation</name>
        <dbReference type="ChEBI" id="CHEBI:60240"/>
    </cofactor>
</comment>
<reference evidence="4 5" key="1">
    <citation type="journal article" date="2017" name="Nature">
        <title>The Apostasia genome and the evolution of orchids.</title>
        <authorList>
            <person name="Zhang G.Q."/>
            <person name="Liu K.W."/>
            <person name="Li Z."/>
            <person name="Lohaus R."/>
            <person name="Hsiao Y.Y."/>
            <person name="Niu S.C."/>
            <person name="Wang J.Y."/>
            <person name="Lin Y.C."/>
            <person name="Xu Q."/>
            <person name="Chen L.J."/>
            <person name="Yoshida K."/>
            <person name="Fujiwara S."/>
            <person name="Wang Z.W."/>
            <person name="Zhang Y.Q."/>
            <person name="Mitsuda N."/>
            <person name="Wang M."/>
            <person name="Liu G.H."/>
            <person name="Pecoraro L."/>
            <person name="Huang H.X."/>
            <person name="Xiao X.J."/>
            <person name="Lin M."/>
            <person name="Wu X.Y."/>
            <person name="Wu W.L."/>
            <person name="Chen Y.Y."/>
            <person name="Chang S.B."/>
            <person name="Sakamoto S."/>
            <person name="Ohme-Takagi M."/>
            <person name="Yagi M."/>
            <person name="Zeng S.J."/>
            <person name="Shen C.Y."/>
            <person name="Yeh C.M."/>
            <person name="Luo Y.B."/>
            <person name="Tsai W.C."/>
            <person name="Van de Peer Y."/>
            <person name="Liu Z.J."/>
        </authorList>
    </citation>
    <scope>NUCLEOTIDE SEQUENCE [LARGE SCALE GENOMIC DNA]</scope>
    <source>
        <strain evidence="5">cv. Shenzhen</strain>
        <tissue evidence="4">Stem</tissue>
    </source>
</reference>
<protein>
    <recommendedName>
        <fullName evidence="3">DDE Tnp4 domain-containing protein</fullName>
    </recommendedName>
</protein>
<evidence type="ECO:0000259" key="3">
    <source>
        <dbReference type="Pfam" id="PF13359"/>
    </source>
</evidence>
<evidence type="ECO:0000256" key="1">
    <source>
        <dbReference type="ARBA" id="ARBA00001968"/>
    </source>
</evidence>
<sequence>MHASLRNVVERTFDILKIRFKILRDMLPYPFDAQVKMVVACCALHNILTDVLKVNNDVELEEVDNFLEGVIDLLADCIDDESKSDQLVDNEIEGKRLRFDMTQSLWSHYVGKFQ</sequence>
<proteinExistence type="predicted"/>
<keyword evidence="2" id="KW-0479">Metal-binding</keyword>
<dbReference type="InterPro" id="IPR027806">
    <property type="entry name" value="HARBI1_dom"/>
</dbReference>
<gene>
    <name evidence="4" type="ORF">AXF42_Ash013999</name>
</gene>
<feature type="domain" description="DDE Tnp4" evidence="3">
    <location>
        <begin position="2"/>
        <end position="46"/>
    </location>
</feature>
<evidence type="ECO:0000313" key="5">
    <source>
        <dbReference type="Proteomes" id="UP000236161"/>
    </source>
</evidence>